<sequence length="93" mass="11413">GIRRNYHNYRHTQRRHSHHHHHHNHHHNHHHHHHQCQYDIIITAIVEFLALITFIPIVLIIRVITRHNGMKESQNMKIFEEEGEDVEVKEENE</sequence>
<accession>A0A0L8GP51</accession>
<evidence type="ECO:0000256" key="2">
    <source>
        <dbReference type="SAM" id="Phobius"/>
    </source>
</evidence>
<name>A0A0L8GP51_OCTBM</name>
<keyword evidence="2" id="KW-0472">Membrane</keyword>
<protein>
    <submittedName>
        <fullName evidence="3">Uncharacterized protein</fullName>
    </submittedName>
</protein>
<dbReference type="AlphaFoldDB" id="A0A0L8GP51"/>
<dbReference type="EMBL" id="KQ421009">
    <property type="protein sequence ID" value="KOF78624.1"/>
    <property type="molecule type" value="Genomic_DNA"/>
</dbReference>
<feature type="region of interest" description="Disordered" evidence="1">
    <location>
        <begin position="1"/>
        <end position="31"/>
    </location>
</feature>
<gene>
    <name evidence="3" type="ORF">OCBIM_22030517mg</name>
</gene>
<feature type="transmembrane region" description="Helical" evidence="2">
    <location>
        <begin position="40"/>
        <end position="64"/>
    </location>
</feature>
<keyword evidence="2" id="KW-1133">Transmembrane helix</keyword>
<evidence type="ECO:0000256" key="1">
    <source>
        <dbReference type="SAM" id="MobiDB-lite"/>
    </source>
</evidence>
<feature type="non-terminal residue" evidence="3">
    <location>
        <position position="1"/>
    </location>
</feature>
<keyword evidence="2" id="KW-0812">Transmembrane</keyword>
<feature type="non-terminal residue" evidence="3">
    <location>
        <position position="93"/>
    </location>
</feature>
<proteinExistence type="predicted"/>
<evidence type="ECO:0000313" key="3">
    <source>
        <dbReference type="EMBL" id="KOF78624.1"/>
    </source>
</evidence>
<organism evidence="3">
    <name type="scientific">Octopus bimaculoides</name>
    <name type="common">California two-spotted octopus</name>
    <dbReference type="NCBI Taxonomy" id="37653"/>
    <lineage>
        <taxon>Eukaryota</taxon>
        <taxon>Metazoa</taxon>
        <taxon>Spiralia</taxon>
        <taxon>Lophotrochozoa</taxon>
        <taxon>Mollusca</taxon>
        <taxon>Cephalopoda</taxon>
        <taxon>Coleoidea</taxon>
        <taxon>Octopodiformes</taxon>
        <taxon>Octopoda</taxon>
        <taxon>Incirrata</taxon>
        <taxon>Octopodidae</taxon>
        <taxon>Octopus</taxon>
    </lineage>
</organism>
<reference evidence="3" key="1">
    <citation type="submission" date="2015-07" db="EMBL/GenBank/DDBJ databases">
        <title>MeaNS - Measles Nucleotide Surveillance Program.</title>
        <authorList>
            <person name="Tran T."/>
            <person name="Druce J."/>
        </authorList>
    </citation>
    <scope>NUCLEOTIDE SEQUENCE</scope>
    <source>
        <strain evidence="3">UCB-OBI-ISO-001</strain>
        <tissue evidence="3">Gonad</tissue>
    </source>
</reference>